<dbReference type="Proteomes" id="UP000070133">
    <property type="component" value="Unassembled WGS sequence"/>
</dbReference>
<organism evidence="3 4">
    <name type="scientific">Pseudocercospora eumusae</name>
    <dbReference type="NCBI Taxonomy" id="321146"/>
    <lineage>
        <taxon>Eukaryota</taxon>
        <taxon>Fungi</taxon>
        <taxon>Dikarya</taxon>
        <taxon>Ascomycota</taxon>
        <taxon>Pezizomycotina</taxon>
        <taxon>Dothideomycetes</taxon>
        <taxon>Dothideomycetidae</taxon>
        <taxon>Mycosphaerellales</taxon>
        <taxon>Mycosphaerellaceae</taxon>
        <taxon>Pseudocercospora</taxon>
    </lineage>
</organism>
<dbReference type="InterPro" id="IPR029058">
    <property type="entry name" value="AB_hydrolase_fold"/>
</dbReference>
<dbReference type="SUPFAM" id="SSF53474">
    <property type="entry name" value="alpha/beta-Hydrolases"/>
    <property type="match status" value="1"/>
</dbReference>
<proteinExistence type="predicted"/>
<comment type="caution">
    <text evidence="3">The sequence shown here is derived from an EMBL/GenBank/DDBJ whole genome shotgun (WGS) entry which is preliminary data.</text>
</comment>
<keyword evidence="4" id="KW-1185">Reference proteome</keyword>
<evidence type="ECO:0000256" key="1">
    <source>
        <dbReference type="ARBA" id="ARBA00022801"/>
    </source>
</evidence>
<dbReference type="GO" id="GO:0016787">
    <property type="term" value="F:hydrolase activity"/>
    <property type="evidence" value="ECO:0007669"/>
    <property type="project" value="UniProtKB-KW"/>
</dbReference>
<gene>
    <name evidence="3" type="ORF">AC578_7573</name>
</gene>
<dbReference type="PANTHER" id="PTHR48081">
    <property type="entry name" value="AB HYDROLASE SUPERFAMILY PROTEIN C4A8.06C"/>
    <property type="match status" value="1"/>
</dbReference>
<evidence type="ECO:0000313" key="3">
    <source>
        <dbReference type="EMBL" id="KXT05094.1"/>
    </source>
</evidence>
<evidence type="ECO:0000259" key="2">
    <source>
        <dbReference type="Pfam" id="PF07859"/>
    </source>
</evidence>
<dbReference type="InterPro" id="IPR050300">
    <property type="entry name" value="GDXG_lipolytic_enzyme"/>
</dbReference>
<dbReference type="Pfam" id="PF07859">
    <property type="entry name" value="Abhydrolase_3"/>
    <property type="match status" value="1"/>
</dbReference>
<reference evidence="3 4" key="1">
    <citation type="submission" date="2015-07" db="EMBL/GenBank/DDBJ databases">
        <title>Comparative genomics of the Sigatoka disease complex on banana suggests a link between parallel evolutionary changes in Pseudocercospora fijiensis and Pseudocercospora eumusae and increased virulence on the banana host.</title>
        <authorList>
            <person name="Chang T.-C."/>
            <person name="Salvucci A."/>
            <person name="Crous P.W."/>
            <person name="Stergiopoulos I."/>
        </authorList>
    </citation>
    <scope>NUCLEOTIDE SEQUENCE [LARGE SCALE GENOMIC DNA]</scope>
    <source>
        <strain evidence="3 4">CBS 114824</strain>
    </source>
</reference>
<dbReference type="AlphaFoldDB" id="A0A139HRJ3"/>
<keyword evidence="1" id="KW-0378">Hydrolase</keyword>
<dbReference type="InterPro" id="IPR013094">
    <property type="entry name" value="AB_hydrolase_3"/>
</dbReference>
<feature type="domain" description="Alpha/beta hydrolase fold-3" evidence="2">
    <location>
        <begin position="98"/>
        <end position="310"/>
    </location>
</feature>
<sequence>MQTSEDLVLSKTTDMQDVEIFRPEWLAFEQELGFRPLLHGPTYEDILKQYADNGLAMVEKYTFPPPDPRVLISEDSTESGVRLKIYSPPNVRGGQPVVLYFHGGGCVLGGVDEDDGLVSRHAKDTGLVFVSAEYRLAPQHPFPAGFNDCVEAANWCIANAERLGSQPDKVLLMGVSAGATLALAAALKLIDDKKDDHLQGVVACQPFTIHPDAVPEEFRNSYKSYDEHAEHTVDTKAAMKTFLELHDAPLTDPYIFPVWNQSLKKLPCVYLCAAETDTLRDDARALKTLLDRNSVPNYDDEYEKLPHFFFAYPSEHLNGVKEEYFQKTASGIKFVVESSVLSPLPLS</sequence>
<accession>A0A139HRJ3</accession>
<protein>
    <recommendedName>
        <fullName evidence="2">Alpha/beta hydrolase fold-3 domain-containing protein</fullName>
    </recommendedName>
</protein>
<dbReference type="OrthoDB" id="408631at2759"/>
<dbReference type="EMBL" id="LFZN01000015">
    <property type="protein sequence ID" value="KXT05094.1"/>
    <property type="molecule type" value="Genomic_DNA"/>
</dbReference>
<evidence type="ECO:0000313" key="4">
    <source>
        <dbReference type="Proteomes" id="UP000070133"/>
    </source>
</evidence>
<name>A0A139HRJ3_9PEZI</name>
<dbReference type="PANTHER" id="PTHR48081:SF8">
    <property type="entry name" value="ALPHA_BETA HYDROLASE FOLD-3 DOMAIN-CONTAINING PROTEIN-RELATED"/>
    <property type="match status" value="1"/>
</dbReference>
<dbReference type="Gene3D" id="3.40.50.1820">
    <property type="entry name" value="alpha/beta hydrolase"/>
    <property type="match status" value="1"/>
</dbReference>